<dbReference type="PANTHER" id="PTHR12552">
    <property type="entry name" value="OLIGOPHRENIN 1"/>
    <property type="match status" value="1"/>
</dbReference>
<dbReference type="SMART" id="SM00233">
    <property type="entry name" value="PH"/>
    <property type="match status" value="1"/>
</dbReference>
<feature type="region of interest" description="Disordered" evidence="6">
    <location>
        <begin position="596"/>
        <end position="628"/>
    </location>
</feature>
<dbReference type="AlphaFoldDB" id="A0A8W8L874"/>
<dbReference type="SMART" id="SM00324">
    <property type="entry name" value="RhoGAP"/>
    <property type="match status" value="1"/>
</dbReference>
<name>A0A8W8L874_MAGGI</name>
<dbReference type="InterPro" id="IPR036028">
    <property type="entry name" value="SH3-like_dom_sf"/>
</dbReference>
<dbReference type="Gene3D" id="1.10.555.10">
    <property type="entry name" value="Rho GTPase activation protein"/>
    <property type="match status" value="1"/>
</dbReference>
<dbReference type="CDD" id="cd01249">
    <property type="entry name" value="BAR-PH_GRAF_family"/>
    <property type="match status" value="1"/>
</dbReference>
<dbReference type="GO" id="GO:0007165">
    <property type="term" value="P:signal transduction"/>
    <property type="evidence" value="ECO:0007669"/>
    <property type="project" value="InterPro"/>
</dbReference>
<dbReference type="Gene3D" id="1.20.1270.60">
    <property type="entry name" value="Arfaptin homology (AH) domain/BAR domain"/>
    <property type="match status" value="1"/>
</dbReference>
<reference evidence="10" key="1">
    <citation type="submission" date="2022-08" db="UniProtKB">
        <authorList>
            <consortium name="EnsemblMetazoa"/>
        </authorList>
    </citation>
    <scope>IDENTIFICATION</scope>
    <source>
        <strain evidence="10">05x7-T-G4-1.051#20</strain>
    </source>
</reference>
<dbReference type="SUPFAM" id="SSF50729">
    <property type="entry name" value="PH domain-like"/>
    <property type="match status" value="1"/>
</dbReference>
<feature type="compositionally biased region" description="Low complexity" evidence="6">
    <location>
        <begin position="652"/>
        <end position="673"/>
    </location>
</feature>
<dbReference type="InterPro" id="IPR008936">
    <property type="entry name" value="Rho_GTPase_activation_prot"/>
</dbReference>
<dbReference type="Pfam" id="PF00169">
    <property type="entry name" value="PH"/>
    <property type="match status" value="1"/>
</dbReference>
<dbReference type="CDD" id="cd07602">
    <property type="entry name" value="BAR_RhoGAP_OPHN1-like"/>
    <property type="match status" value="1"/>
</dbReference>
<proteinExistence type="predicted"/>
<organism evidence="10 11">
    <name type="scientific">Magallana gigas</name>
    <name type="common">Pacific oyster</name>
    <name type="synonym">Crassostrea gigas</name>
    <dbReference type="NCBI Taxonomy" id="29159"/>
    <lineage>
        <taxon>Eukaryota</taxon>
        <taxon>Metazoa</taxon>
        <taxon>Spiralia</taxon>
        <taxon>Lophotrochozoa</taxon>
        <taxon>Mollusca</taxon>
        <taxon>Bivalvia</taxon>
        <taxon>Autobranchia</taxon>
        <taxon>Pteriomorphia</taxon>
        <taxon>Ostreida</taxon>
        <taxon>Ostreoidea</taxon>
        <taxon>Ostreidae</taxon>
        <taxon>Magallana</taxon>
    </lineage>
</organism>
<dbReference type="SMART" id="SM00326">
    <property type="entry name" value="SH3"/>
    <property type="match status" value="1"/>
</dbReference>
<keyword evidence="3" id="KW-0343">GTPase activation</keyword>
<dbReference type="Pfam" id="PF14604">
    <property type="entry name" value="SH3_9"/>
    <property type="match status" value="1"/>
</dbReference>
<keyword evidence="4" id="KW-0963">Cytoplasm</keyword>
<dbReference type="PANTHER" id="PTHR12552:SF1">
    <property type="entry name" value="RHO GTPASE-ACTIVATING PROTEIN GRAF"/>
    <property type="match status" value="1"/>
</dbReference>
<dbReference type="Gene3D" id="2.30.30.40">
    <property type="entry name" value="SH3 Domains"/>
    <property type="match status" value="1"/>
</dbReference>
<dbReference type="InterPro" id="IPR047225">
    <property type="entry name" value="PH_GRAF"/>
</dbReference>
<dbReference type="SUPFAM" id="SSF48350">
    <property type="entry name" value="GTPase activation domain, GAP"/>
    <property type="match status" value="1"/>
</dbReference>
<evidence type="ECO:0000256" key="5">
    <source>
        <dbReference type="PROSITE-ProRule" id="PRU00192"/>
    </source>
</evidence>
<dbReference type="Pfam" id="PF16746">
    <property type="entry name" value="BAR_3"/>
    <property type="match status" value="1"/>
</dbReference>
<dbReference type="FunFam" id="1.20.1270.60:FF:000001">
    <property type="entry name" value="Rho GTPase-activating protein 26"/>
    <property type="match status" value="1"/>
</dbReference>
<dbReference type="PROSITE" id="PS50002">
    <property type="entry name" value="SH3"/>
    <property type="match status" value="1"/>
</dbReference>
<accession>A0A8W8L874</accession>
<dbReference type="SUPFAM" id="SSF50044">
    <property type="entry name" value="SH3-domain"/>
    <property type="match status" value="1"/>
</dbReference>
<protein>
    <recommendedName>
        <fullName evidence="12">Rho GTPase-activating protein 26</fullName>
    </recommendedName>
</protein>
<dbReference type="GO" id="GO:0005096">
    <property type="term" value="F:GTPase activator activity"/>
    <property type="evidence" value="ECO:0007669"/>
    <property type="project" value="UniProtKB-KW"/>
</dbReference>
<dbReference type="Pfam" id="PF00620">
    <property type="entry name" value="RhoGAP"/>
    <property type="match status" value="1"/>
</dbReference>
<evidence type="ECO:0000256" key="6">
    <source>
        <dbReference type="SAM" id="MobiDB-lite"/>
    </source>
</evidence>
<dbReference type="EnsemblMetazoa" id="G27035.1">
    <property type="protein sequence ID" value="G27035.1:cds"/>
    <property type="gene ID" value="G27035"/>
</dbReference>
<dbReference type="PROSITE" id="PS50238">
    <property type="entry name" value="RHOGAP"/>
    <property type="match status" value="1"/>
</dbReference>
<dbReference type="InterPro" id="IPR047234">
    <property type="entry name" value="GRAF_fam"/>
</dbReference>
<dbReference type="InterPro" id="IPR011993">
    <property type="entry name" value="PH-like_dom_sf"/>
</dbReference>
<evidence type="ECO:0000256" key="3">
    <source>
        <dbReference type="ARBA" id="ARBA00022468"/>
    </source>
</evidence>
<dbReference type="PROSITE" id="PS50003">
    <property type="entry name" value="PH_DOMAIN"/>
    <property type="match status" value="1"/>
</dbReference>
<evidence type="ECO:0000256" key="1">
    <source>
        <dbReference type="ARBA" id="ARBA00004496"/>
    </source>
</evidence>
<keyword evidence="11" id="KW-1185">Reference proteome</keyword>
<dbReference type="FunFam" id="2.30.30.40:FF:000055">
    <property type="entry name" value="rho GTPase-activating protein 26 isoform X1"/>
    <property type="match status" value="1"/>
</dbReference>
<feature type="domain" description="SH3" evidence="7">
    <location>
        <begin position="777"/>
        <end position="836"/>
    </location>
</feature>
<evidence type="ECO:0000259" key="8">
    <source>
        <dbReference type="PROSITE" id="PS50003"/>
    </source>
</evidence>
<evidence type="ECO:0008006" key="12">
    <source>
        <dbReference type="Google" id="ProtNLM"/>
    </source>
</evidence>
<comment type="subcellular location">
    <subcellularLocation>
        <location evidence="1">Cytoplasm</location>
    </subcellularLocation>
</comment>
<sequence>MGLEPLEFAECLTDSPSFREKLHDHEKELERTNKAIKSLVNDGKELVTAAKQMGRTWQSFAQKMMDFNFECIGEKLTDDEEKIAGSLKEFGKLIMGVEEERDRMLAKVTDFFQQLDKFRKEQIGSVKEEKKAFDRHTAKICQSLERYLNLKSKINDNTLQEADATLEMEFRNFRECSMKYVLKLQEVQERKKFDFVETILAFMYSLFTFYHQGFDASNELKESSMHLQKILQKTRESFESQKEYTESLMFKMLDNRKPHGLLNQSNKGCTKEGYLYLMEKKVMGTTWTKHYCWYKKEGKVFHMMPYNQVTGKLSQPVTEKFTLKSCIRRASQSIDKRFCFDITVVEKPDTLTFQALSDDDRKLWMDAMDGREPVYTTPNTSSEDSSLDDIGFAFINRCIQAVETRGLQEQGLYRLVGVNSKVNKLMSQGLDPKRKDKIDFCDPSQVEIKTITSAVKNYLRSLPEPLMTFKLHKPLIAAAKQESKTLRIHDIHTLVHKLPEANFEMLDLLIGHLRKVAELNDKNLMTVANLGVCFGPTLMRAEEESVAAIMDIKFLNIIVEILINNYEKIFKTPPEDADPSEIRCPLRSASQPVTDKFTPGVNHTSLDVSSQNPQPVYMNKAPSLPPYVHQKPKLRSVEIYNPATERFETHGSSSDSSESLNSSLSTSASAMSSPLPQFDSHKKHAAPAVPGNPQLSNVSGLPNKFMNDSSDAPTLDQAMRRSLWISSKVSVFDSGSIKKRGSNDSSYAASMSSSLTGSLSGSLQMVGNNSNNANKTTKKRTARTLYQCQADNESELSFEPNVIITNVRESKEPGWLEGSLNGKRGLIPLNYVEFVD</sequence>
<evidence type="ECO:0000313" key="11">
    <source>
        <dbReference type="Proteomes" id="UP000005408"/>
    </source>
</evidence>
<feature type="domain" description="Rho-GAP" evidence="9">
    <location>
        <begin position="385"/>
        <end position="570"/>
    </location>
</feature>
<dbReference type="InterPro" id="IPR001849">
    <property type="entry name" value="PH_domain"/>
</dbReference>
<keyword evidence="2 5" id="KW-0728">SH3 domain</keyword>
<dbReference type="InterPro" id="IPR000198">
    <property type="entry name" value="RhoGAP_dom"/>
</dbReference>
<dbReference type="Proteomes" id="UP000005408">
    <property type="component" value="Unassembled WGS sequence"/>
</dbReference>
<feature type="region of interest" description="Disordered" evidence="6">
    <location>
        <begin position="647"/>
        <end position="699"/>
    </location>
</feature>
<dbReference type="Gene3D" id="2.30.29.30">
    <property type="entry name" value="Pleckstrin-homology domain (PH domain)/Phosphotyrosine-binding domain (PTB)"/>
    <property type="match status" value="1"/>
</dbReference>
<feature type="compositionally biased region" description="Polar residues" evidence="6">
    <location>
        <begin position="601"/>
        <end position="614"/>
    </location>
</feature>
<dbReference type="InterPro" id="IPR027267">
    <property type="entry name" value="AH/BAR_dom_sf"/>
</dbReference>
<evidence type="ECO:0000259" key="9">
    <source>
        <dbReference type="PROSITE" id="PS50238"/>
    </source>
</evidence>
<evidence type="ECO:0000256" key="4">
    <source>
        <dbReference type="ARBA" id="ARBA00022490"/>
    </source>
</evidence>
<dbReference type="FunFam" id="1.10.555.10:FF:000006">
    <property type="entry name" value="Rho GTPase activating protein 26"/>
    <property type="match status" value="1"/>
</dbReference>
<feature type="domain" description="PH" evidence="8">
    <location>
        <begin position="268"/>
        <end position="373"/>
    </location>
</feature>
<evidence type="ECO:0000313" key="10">
    <source>
        <dbReference type="EnsemblMetazoa" id="G27035.1:cds"/>
    </source>
</evidence>
<evidence type="ECO:0000256" key="2">
    <source>
        <dbReference type="ARBA" id="ARBA00022443"/>
    </source>
</evidence>
<dbReference type="CDD" id="cd11882">
    <property type="entry name" value="SH3_GRAF-like"/>
    <property type="match status" value="1"/>
</dbReference>
<dbReference type="InterPro" id="IPR004148">
    <property type="entry name" value="BAR_dom"/>
</dbReference>
<dbReference type="GO" id="GO:0005829">
    <property type="term" value="C:cytosol"/>
    <property type="evidence" value="ECO:0007669"/>
    <property type="project" value="UniProtKB-ARBA"/>
</dbReference>
<dbReference type="InterPro" id="IPR001452">
    <property type="entry name" value="SH3_domain"/>
</dbReference>
<evidence type="ECO:0000259" key="7">
    <source>
        <dbReference type="PROSITE" id="PS50002"/>
    </source>
</evidence>
<dbReference type="SUPFAM" id="SSF103657">
    <property type="entry name" value="BAR/IMD domain-like"/>
    <property type="match status" value="1"/>
</dbReference>